<name>A0A8T9QD36_9BACT</name>
<evidence type="ECO:0000313" key="2">
    <source>
        <dbReference type="Proteomes" id="UP000831796"/>
    </source>
</evidence>
<keyword evidence="2" id="KW-1185">Reference proteome</keyword>
<reference evidence="1" key="1">
    <citation type="submission" date="2022-04" db="EMBL/GenBank/DDBJ databases">
        <title>Hymenobacter sp. isolated from the air.</title>
        <authorList>
            <person name="Won M."/>
            <person name="Lee C.-M."/>
            <person name="Woen H.-Y."/>
            <person name="Kwon S.-W."/>
        </authorList>
    </citation>
    <scope>NUCLEOTIDE SEQUENCE</scope>
    <source>
        <strain evidence="1">5116S-3</strain>
    </source>
</reference>
<gene>
    <name evidence="1" type="ORF">MUN79_07480</name>
</gene>
<sequence>MSTATELAELAAWENRVQVEVGKLSGSIEDKSFALNNSPLAEQYLLIHAAYTRLASHSQEALKRAIFIQWYWTAEPSIYSGIHDLSDSAVDQALLLLEQRLQTNDLDQEWDWMLPWCYSILEFMFERVENQPRFQQILAAYSVNDWQAEPVLQPLEQRGIMGEYWLSMMD</sequence>
<proteinExistence type="predicted"/>
<dbReference type="AlphaFoldDB" id="A0A8T9QD36"/>
<accession>A0A8T9QD36</accession>
<dbReference type="RefSeq" id="WP_244677100.1">
    <property type="nucleotide sequence ID" value="NZ_CP095046.1"/>
</dbReference>
<dbReference type="Proteomes" id="UP000831796">
    <property type="component" value="Chromosome"/>
</dbReference>
<protein>
    <submittedName>
        <fullName evidence="1">Uncharacterized protein</fullName>
    </submittedName>
</protein>
<evidence type="ECO:0000313" key="1">
    <source>
        <dbReference type="EMBL" id="UOQ73750.1"/>
    </source>
</evidence>
<organism evidence="1 2">
    <name type="scientific">Hymenobacter cellulosilyticus</name>
    <dbReference type="NCBI Taxonomy" id="2932248"/>
    <lineage>
        <taxon>Bacteria</taxon>
        <taxon>Pseudomonadati</taxon>
        <taxon>Bacteroidota</taxon>
        <taxon>Cytophagia</taxon>
        <taxon>Cytophagales</taxon>
        <taxon>Hymenobacteraceae</taxon>
        <taxon>Hymenobacter</taxon>
    </lineage>
</organism>
<dbReference type="EMBL" id="CP095046">
    <property type="protein sequence ID" value="UOQ73750.1"/>
    <property type="molecule type" value="Genomic_DNA"/>
</dbReference>
<dbReference type="KEGG" id="hcu:MUN79_07480"/>